<sequence length="405" mass="44764">MGSVLQNQAFQGRPSEQVGHYASLLSGQLNALRERMYPPQAQKSLRKFTAPESARLLGIAESTIRQMSLDGEGPDPERLSNGRRIYSLSEINQLRALLANKRPAESLKFQPNRQQGEGLQVLAVSNFKGGSAKTTTSVHLAHFLALQGYRVLAIDLDPQASMSAMFGAQPELDVASNETLWSAIRYDEERRPLKEVIRKTYFDGLDLVPGNLELMEFEHATPQAIASGQARGDGVFFRRIAAALQEVEADYDVVIFDTPPQLGYLTLGALFASTGLLITVHPAMLDVASMNQFLLMMSDIMSVIEEAGGHMDMSFLRFLITRHNPNDAPQQQVVGLLRMLFGEAVLNSTVYETTAVANAGLDKRSLYEIEANSMGRDTYKRAIESMDGVNHEVLNLIKDCWGRAQ</sequence>
<evidence type="ECO:0000313" key="3">
    <source>
        <dbReference type="Proteomes" id="UP000219439"/>
    </source>
</evidence>
<dbReference type="RefSeq" id="WP_097154798.1">
    <property type="nucleotide sequence ID" value="NZ_OBEL01000004.1"/>
</dbReference>
<dbReference type="InterPro" id="IPR027417">
    <property type="entry name" value="P-loop_NTPase"/>
</dbReference>
<dbReference type="Pfam" id="PF13614">
    <property type="entry name" value="AAA_31"/>
    <property type="match status" value="1"/>
</dbReference>
<evidence type="ECO:0000259" key="1">
    <source>
        <dbReference type="Pfam" id="PF13614"/>
    </source>
</evidence>
<dbReference type="NCBIfam" id="TIGR03453">
    <property type="entry name" value="partition_RepA"/>
    <property type="match status" value="1"/>
</dbReference>
<dbReference type="InterPro" id="IPR017818">
    <property type="entry name" value="Plasmid_partition_RepA"/>
</dbReference>
<dbReference type="SUPFAM" id="SSF52540">
    <property type="entry name" value="P-loop containing nucleoside triphosphate hydrolases"/>
    <property type="match status" value="1"/>
</dbReference>
<accession>A0A285PFG7</accession>
<organism evidence="2 3">
    <name type="scientific">Cohaesibacter gelatinilyticus</name>
    <dbReference type="NCBI Taxonomy" id="372072"/>
    <lineage>
        <taxon>Bacteria</taxon>
        <taxon>Pseudomonadati</taxon>
        <taxon>Pseudomonadota</taxon>
        <taxon>Alphaproteobacteria</taxon>
        <taxon>Hyphomicrobiales</taxon>
        <taxon>Cohaesibacteraceae</taxon>
    </lineage>
</organism>
<dbReference type="Proteomes" id="UP000219439">
    <property type="component" value="Unassembled WGS sequence"/>
</dbReference>
<dbReference type="InterPro" id="IPR025669">
    <property type="entry name" value="AAA_dom"/>
</dbReference>
<dbReference type="Gene3D" id="1.10.1660.10">
    <property type="match status" value="1"/>
</dbReference>
<dbReference type="Gene3D" id="3.40.50.300">
    <property type="entry name" value="P-loop containing nucleotide triphosphate hydrolases"/>
    <property type="match status" value="1"/>
</dbReference>
<evidence type="ECO:0000313" key="2">
    <source>
        <dbReference type="EMBL" id="SNZ20454.1"/>
    </source>
</evidence>
<dbReference type="PANTHER" id="PTHR13696">
    <property type="entry name" value="P-LOOP CONTAINING NUCLEOSIDE TRIPHOSPHATE HYDROLASE"/>
    <property type="match status" value="1"/>
</dbReference>
<name>A0A285PFG7_9HYPH</name>
<proteinExistence type="predicted"/>
<dbReference type="OrthoDB" id="9777757at2"/>
<dbReference type="EMBL" id="OBEL01000004">
    <property type="protein sequence ID" value="SNZ20454.1"/>
    <property type="molecule type" value="Genomic_DNA"/>
</dbReference>
<dbReference type="AlphaFoldDB" id="A0A285PFG7"/>
<dbReference type="InterPro" id="IPR050678">
    <property type="entry name" value="DNA_Partitioning_ATPase"/>
</dbReference>
<gene>
    <name evidence="2" type="ORF">SAMN06265368_3557</name>
</gene>
<reference evidence="2 3" key="1">
    <citation type="submission" date="2017-09" db="EMBL/GenBank/DDBJ databases">
        <authorList>
            <person name="Ehlers B."/>
            <person name="Leendertz F.H."/>
        </authorList>
    </citation>
    <scope>NUCLEOTIDE SEQUENCE [LARGE SCALE GENOMIC DNA]</scope>
    <source>
        <strain evidence="2 3">DSM 18289</strain>
    </source>
</reference>
<dbReference type="PANTHER" id="PTHR13696:SF52">
    <property type="entry name" value="PARA FAMILY PROTEIN CT_582"/>
    <property type="match status" value="1"/>
</dbReference>
<keyword evidence="3" id="KW-1185">Reference proteome</keyword>
<dbReference type="NCBIfam" id="NF010443">
    <property type="entry name" value="PRK13869.1"/>
    <property type="match status" value="1"/>
</dbReference>
<feature type="domain" description="AAA" evidence="1">
    <location>
        <begin position="120"/>
        <end position="301"/>
    </location>
</feature>
<protein>
    <submittedName>
        <fullName evidence="2">Chromosome partitioning protein</fullName>
    </submittedName>
</protein>
<dbReference type="CDD" id="cd02042">
    <property type="entry name" value="ParAB_family"/>
    <property type="match status" value="1"/>
</dbReference>